<evidence type="ECO:0000313" key="1">
    <source>
        <dbReference type="EMBL" id="MBO8427428.1"/>
    </source>
</evidence>
<organism evidence="1 2">
    <name type="scientific">Candidatus Onthovivens merdipullorum</name>
    <dbReference type="NCBI Taxonomy" id="2840889"/>
    <lineage>
        <taxon>Bacteria</taxon>
        <taxon>Bacillati</taxon>
        <taxon>Bacillota</taxon>
        <taxon>Bacilli</taxon>
        <taxon>Bacillales</taxon>
        <taxon>Candidatus Onthovivens</taxon>
    </lineage>
</organism>
<evidence type="ECO:0000313" key="2">
    <source>
        <dbReference type="Proteomes" id="UP000823613"/>
    </source>
</evidence>
<dbReference type="AlphaFoldDB" id="A0A9D9DH54"/>
<reference evidence="1" key="1">
    <citation type="submission" date="2020-10" db="EMBL/GenBank/DDBJ databases">
        <authorList>
            <person name="Gilroy R."/>
        </authorList>
    </citation>
    <scope>NUCLEOTIDE SEQUENCE</scope>
    <source>
        <strain evidence="1">11159</strain>
    </source>
</reference>
<gene>
    <name evidence="1" type="ORF">IAC58_02570</name>
</gene>
<dbReference type="Proteomes" id="UP000823613">
    <property type="component" value="Unassembled WGS sequence"/>
</dbReference>
<dbReference type="EMBL" id="JADIMY010000054">
    <property type="protein sequence ID" value="MBO8427428.1"/>
    <property type="molecule type" value="Genomic_DNA"/>
</dbReference>
<protein>
    <submittedName>
        <fullName evidence="1">Uncharacterized protein</fullName>
    </submittedName>
</protein>
<accession>A0A9D9DH54</accession>
<reference evidence="1" key="2">
    <citation type="journal article" date="2021" name="PeerJ">
        <title>Extensive microbial diversity within the chicken gut microbiome revealed by metagenomics and culture.</title>
        <authorList>
            <person name="Gilroy R."/>
            <person name="Ravi A."/>
            <person name="Getino M."/>
            <person name="Pursley I."/>
            <person name="Horton D.L."/>
            <person name="Alikhan N.F."/>
            <person name="Baker D."/>
            <person name="Gharbi K."/>
            <person name="Hall N."/>
            <person name="Watson M."/>
            <person name="Adriaenssens E.M."/>
            <person name="Foster-Nyarko E."/>
            <person name="Jarju S."/>
            <person name="Secka A."/>
            <person name="Antonio M."/>
            <person name="Oren A."/>
            <person name="Chaudhuri R.R."/>
            <person name="La Ragione R."/>
            <person name="Hildebrand F."/>
            <person name="Pallen M.J."/>
        </authorList>
    </citation>
    <scope>NUCLEOTIDE SEQUENCE</scope>
    <source>
        <strain evidence="1">11159</strain>
    </source>
</reference>
<sequence length="255" mass="29537">MNIEINLANTKEITNISQAIKVIATTFKDVNFNVLFNEKLPHTFFETSNLKINNVSFNYDILVTNNTKELVDLDKSLAIKLLKGKENTVYLANLNKNDLTKEDIYQIFKESLLSFKDFTYALINYFDDNSLSFIENHKEDPLFKGEIKIEDIANISPNLVIGSYEVTNTFISSLLYMINFLNKKNEKKKKESYFSKMFTNFGGGNAPKEESINYLLEETTCYICKNNRLIFTFDEGKSYNSYFYLLSKIIEVTKS</sequence>
<comment type="caution">
    <text evidence="1">The sequence shown here is derived from an EMBL/GenBank/DDBJ whole genome shotgun (WGS) entry which is preliminary data.</text>
</comment>
<proteinExistence type="predicted"/>
<name>A0A9D9DH54_9BACL</name>